<dbReference type="Pfam" id="PF13484">
    <property type="entry name" value="Fer4_16"/>
    <property type="match status" value="1"/>
</dbReference>
<feature type="domain" description="4Fe-4S ferredoxin-type" evidence="9">
    <location>
        <begin position="253"/>
        <end position="285"/>
    </location>
</feature>
<dbReference type="AlphaFoldDB" id="A0A1J5RXZ0"/>
<keyword evidence="5" id="KW-0671">Queuosine biosynthesis</keyword>
<protein>
    <submittedName>
        <fullName evidence="10">Epoxyqueuosine reductase</fullName>
        <ecNumber evidence="10">1.1.-.-</ecNumber>
    </submittedName>
</protein>
<gene>
    <name evidence="10" type="primary">queG_8</name>
    <name evidence="10" type="ORF">GALL_210140</name>
</gene>
<reference evidence="10" key="1">
    <citation type="submission" date="2016-10" db="EMBL/GenBank/DDBJ databases">
        <title>Sequence of Gallionella enrichment culture.</title>
        <authorList>
            <person name="Poehlein A."/>
            <person name="Muehling M."/>
            <person name="Daniel R."/>
        </authorList>
    </citation>
    <scope>NUCLEOTIDE SEQUENCE</scope>
</reference>
<evidence type="ECO:0000313" key="10">
    <source>
        <dbReference type="EMBL" id="OIQ96948.1"/>
    </source>
</evidence>
<dbReference type="HAMAP" id="MF_00916">
    <property type="entry name" value="QueG"/>
    <property type="match status" value="1"/>
</dbReference>
<keyword evidence="4" id="KW-0479">Metal-binding</keyword>
<dbReference type="Pfam" id="PF08331">
    <property type="entry name" value="QueG_DUF1730"/>
    <property type="match status" value="1"/>
</dbReference>
<organism evidence="10">
    <name type="scientific">mine drainage metagenome</name>
    <dbReference type="NCBI Taxonomy" id="410659"/>
    <lineage>
        <taxon>unclassified sequences</taxon>
        <taxon>metagenomes</taxon>
        <taxon>ecological metagenomes</taxon>
    </lineage>
</organism>
<name>A0A1J5RXZ0_9ZZZZ</name>
<accession>A0A1J5RXZ0</accession>
<evidence type="ECO:0000259" key="9">
    <source>
        <dbReference type="PROSITE" id="PS51379"/>
    </source>
</evidence>
<dbReference type="InterPro" id="IPR017900">
    <property type="entry name" value="4Fe4S_Fe_S_CS"/>
</dbReference>
<evidence type="ECO:0000256" key="3">
    <source>
        <dbReference type="ARBA" id="ARBA00022694"/>
    </source>
</evidence>
<dbReference type="GO" id="GO:0051539">
    <property type="term" value="F:4 iron, 4 sulfur cluster binding"/>
    <property type="evidence" value="ECO:0007669"/>
    <property type="project" value="UniProtKB-KW"/>
</dbReference>
<dbReference type="SUPFAM" id="SSF54862">
    <property type="entry name" value="4Fe-4S ferredoxins"/>
    <property type="match status" value="1"/>
</dbReference>
<evidence type="ECO:0000256" key="6">
    <source>
        <dbReference type="ARBA" id="ARBA00023002"/>
    </source>
</evidence>
<dbReference type="Gene3D" id="3.30.70.20">
    <property type="match status" value="1"/>
</dbReference>
<dbReference type="GO" id="GO:0052693">
    <property type="term" value="F:epoxyqueuosine reductase activity"/>
    <property type="evidence" value="ECO:0007669"/>
    <property type="project" value="TreeGrafter"/>
</dbReference>
<evidence type="ECO:0000256" key="7">
    <source>
        <dbReference type="ARBA" id="ARBA00023004"/>
    </source>
</evidence>
<dbReference type="PROSITE" id="PS51379">
    <property type="entry name" value="4FE4S_FER_2"/>
    <property type="match status" value="1"/>
</dbReference>
<dbReference type="PANTHER" id="PTHR30002:SF4">
    <property type="entry name" value="EPOXYQUEUOSINE REDUCTASE"/>
    <property type="match status" value="1"/>
</dbReference>
<dbReference type="InterPro" id="IPR017896">
    <property type="entry name" value="4Fe4S_Fe-S-bd"/>
</dbReference>
<dbReference type="GO" id="GO:0046872">
    <property type="term" value="F:metal ion binding"/>
    <property type="evidence" value="ECO:0007669"/>
    <property type="project" value="UniProtKB-KW"/>
</dbReference>
<keyword evidence="2" id="KW-0963">Cytoplasm</keyword>
<dbReference type="GO" id="GO:0008616">
    <property type="term" value="P:tRNA queuosine(34) biosynthetic process"/>
    <property type="evidence" value="ECO:0007669"/>
    <property type="project" value="UniProtKB-KW"/>
</dbReference>
<evidence type="ECO:0000256" key="2">
    <source>
        <dbReference type="ARBA" id="ARBA00022490"/>
    </source>
</evidence>
<keyword evidence="8" id="KW-0411">Iron-sulfur</keyword>
<dbReference type="EC" id="1.1.-.-" evidence="10"/>
<sequence length="424" mass="47511">MLNQGVSGAFYPARVPQRLQQRPDQCRLARTQVAAQIDHQTGLQCARETCRKGRRGGLIGQVYSAMIRFMQNGVPQTDYNALAARIKAWGKALGFQAVGICDTRLDAAEAHLLQWLADGHHGAMDYMAKHGAKRARPAELVPGTLRVISVRMDYYPQQAKDTHEVLANGSRAFISRYALGRDYHKVLRNRLEKLAQQIRDEIDCQCRVFTDSAPVLEVELAQKAHLGWRGKHTLLLSREQGSWFFLGEIYIDLPLPVDVPQDNHCGTCNACITVCPTQAITAPYQLDARRCISYLTIELKDSIPVELRPLIGNRVYGCDDCQLVCPWNRFAQKTTEPDFAVRNGLDDASLAELFAWDEATFHSRLAGSAIHRIGYEQWLRNIAVALGNAPATPEVLAALRTRSQHPSSLVREHVEWALQRHSIG</sequence>
<dbReference type="NCBIfam" id="TIGR00276">
    <property type="entry name" value="tRNA epoxyqueuosine(34) reductase QueG"/>
    <property type="match status" value="1"/>
</dbReference>
<dbReference type="InterPro" id="IPR004453">
    <property type="entry name" value="QueG"/>
</dbReference>
<comment type="caution">
    <text evidence="10">The sequence shown here is derived from an EMBL/GenBank/DDBJ whole genome shotgun (WGS) entry which is preliminary data.</text>
</comment>
<evidence type="ECO:0000256" key="4">
    <source>
        <dbReference type="ARBA" id="ARBA00022723"/>
    </source>
</evidence>
<keyword evidence="6 10" id="KW-0560">Oxidoreductase</keyword>
<evidence type="ECO:0000256" key="1">
    <source>
        <dbReference type="ARBA" id="ARBA00022485"/>
    </source>
</evidence>
<dbReference type="EMBL" id="MLJW01000140">
    <property type="protein sequence ID" value="OIQ96948.1"/>
    <property type="molecule type" value="Genomic_DNA"/>
</dbReference>
<dbReference type="FunFam" id="3.30.70.20:FF:000017">
    <property type="entry name" value="Epoxyqueuosine reductase"/>
    <property type="match status" value="1"/>
</dbReference>
<keyword evidence="1" id="KW-0004">4Fe-4S</keyword>
<keyword evidence="3" id="KW-0819">tRNA processing</keyword>
<evidence type="ECO:0000256" key="8">
    <source>
        <dbReference type="ARBA" id="ARBA00023014"/>
    </source>
</evidence>
<evidence type="ECO:0000256" key="5">
    <source>
        <dbReference type="ARBA" id="ARBA00022785"/>
    </source>
</evidence>
<dbReference type="InterPro" id="IPR013542">
    <property type="entry name" value="QueG_DUF1730"/>
</dbReference>
<dbReference type="PROSITE" id="PS00198">
    <property type="entry name" value="4FE4S_FER_1"/>
    <property type="match status" value="1"/>
</dbReference>
<proteinExistence type="inferred from homology"/>
<dbReference type="PANTHER" id="PTHR30002">
    <property type="entry name" value="EPOXYQUEUOSINE REDUCTASE"/>
    <property type="match status" value="1"/>
</dbReference>
<keyword evidence="7" id="KW-0408">Iron</keyword>